<dbReference type="EMBL" id="SGPK01000003">
    <property type="protein sequence ID" value="THH12120.1"/>
    <property type="molecule type" value="Genomic_DNA"/>
</dbReference>
<reference evidence="5 6" key="1">
    <citation type="submission" date="2019-02" db="EMBL/GenBank/DDBJ databases">
        <title>Genome sequencing of the rare red list fungi Phellinidium pouzarii.</title>
        <authorList>
            <person name="Buettner E."/>
            <person name="Kellner H."/>
        </authorList>
    </citation>
    <scope>NUCLEOTIDE SEQUENCE [LARGE SCALE GENOMIC DNA]</scope>
    <source>
        <strain evidence="5 6">DSM 108285</strain>
    </source>
</reference>
<dbReference type="CDD" id="cd21442">
    <property type="entry name" value="SNARE_NTD_STX6-like"/>
    <property type="match status" value="1"/>
</dbReference>
<dbReference type="InterPro" id="IPR015260">
    <property type="entry name" value="Syntaxin-6/10/61_N"/>
</dbReference>
<feature type="region of interest" description="Disordered" evidence="3">
    <location>
        <begin position="79"/>
        <end position="131"/>
    </location>
</feature>
<keyword evidence="6" id="KW-1185">Reference proteome</keyword>
<evidence type="ECO:0000256" key="2">
    <source>
        <dbReference type="ARBA" id="ARBA00046280"/>
    </source>
</evidence>
<feature type="compositionally biased region" description="Polar residues" evidence="3">
    <location>
        <begin position="84"/>
        <end position="104"/>
    </location>
</feature>
<dbReference type="SUPFAM" id="SSF47661">
    <property type="entry name" value="t-snare proteins"/>
    <property type="match status" value="1"/>
</dbReference>
<sequence>MAASSSTRGGVEETEELAYARSELKATLSALEADLEDLEESVRVVETTGPRYFGLDDSEVQGRRRYVRDVRHELENMRAEVAASENQGSSSTPRYAPSSPTSRPKANVLAPRPGENIPGEKGDDDQAAWSRMEQQACTSILYFT</sequence>
<keyword evidence="1" id="KW-0653">Protein transport</keyword>
<comment type="caution">
    <text evidence="5">The sequence shown here is derived from an EMBL/GenBank/DDBJ whole genome shotgun (WGS) entry which is preliminary data.</text>
</comment>
<dbReference type="Proteomes" id="UP000308199">
    <property type="component" value="Unassembled WGS sequence"/>
</dbReference>
<evidence type="ECO:0000256" key="1">
    <source>
        <dbReference type="ARBA" id="ARBA00022927"/>
    </source>
</evidence>
<dbReference type="Pfam" id="PF09177">
    <property type="entry name" value="STX6_10_61_N"/>
    <property type="match status" value="1"/>
</dbReference>
<evidence type="ECO:0000313" key="5">
    <source>
        <dbReference type="EMBL" id="THH12120.1"/>
    </source>
</evidence>
<evidence type="ECO:0000256" key="3">
    <source>
        <dbReference type="SAM" id="MobiDB-lite"/>
    </source>
</evidence>
<comment type="subcellular location">
    <subcellularLocation>
        <location evidence="2">Endomembrane system</location>
        <topology evidence="2">Single-pass type IV membrane protein</topology>
    </subcellularLocation>
</comment>
<dbReference type="GO" id="GO:0016020">
    <property type="term" value="C:membrane"/>
    <property type="evidence" value="ECO:0007669"/>
    <property type="project" value="InterPro"/>
</dbReference>
<accession>A0A4S4LPU9</accession>
<gene>
    <name evidence="5" type="ORF">EW145_g189</name>
</gene>
<dbReference type="GO" id="GO:0048193">
    <property type="term" value="P:Golgi vesicle transport"/>
    <property type="evidence" value="ECO:0007669"/>
    <property type="project" value="InterPro"/>
</dbReference>
<feature type="domain" description="Syntaxin 6/10/61 N-terminal" evidence="4">
    <location>
        <begin position="13"/>
        <end position="78"/>
    </location>
</feature>
<protein>
    <recommendedName>
        <fullName evidence="4">Syntaxin 6/10/61 N-terminal domain-containing protein</fullName>
    </recommendedName>
</protein>
<dbReference type="OrthoDB" id="546861at2759"/>
<name>A0A4S4LPU9_9AGAM</name>
<organism evidence="5 6">
    <name type="scientific">Phellinidium pouzarii</name>
    <dbReference type="NCBI Taxonomy" id="167371"/>
    <lineage>
        <taxon>Eukaryota</taxon>
        <taxon>Fungi</taxon>
        <taxon>Dikarya</taxon>
        <taxon>Basidiomycota</taxon>
        <taxon>Agaricomycotina</taxon>
        <taxon>Agaricomycetes</taxon>
        <taxon>Hymenochaetales</taxon>
        <taxon>Hymenochaetaceae</taxon>
        <taxon>Phellinidium</taxon>
    </lineage>
</organism>
<dbReference type="InterPro" id="IPR010989">
    <property type="entry name" value="SNARE"/>
</dbReference>
<dbReference type="Gene3D" id="1.20.58.90">
    <property type="match status" value="1"/>
</dbReference>
<evidence type="ECO:0000313" key="6">
    <source>
        <dbReference type="Proteomes" id="UP000308199"/>
    </source>
</evidence>
<dbReference type="GO" id="GO:0015031">
    <property type="term" value="P:protein transport"/>
    <property type="evidence" value="ECO:0007669"/>
    <property type="project" value="UniProtKB-KW"/>
</dbReference>
<dbReference type="AlphaFoldDB" id="A0A4S4LPU9"/>
<dbReference type="GO" id="GO:0012505">
    <property type="term" value="C:endomembrane system"/>
    <property type="evidence" value="ECO:0007669"/>
    <property type="project" value="UniProtKB-SubCell"/>
</dbReference>
<proteinExistence type="predicted"/>
<keyword evidence="1" id="KW-0813">Transport</keyword>
<evidence type="ECO:0000259" key="4">
    <source>
        <dbReference type="Pfam" id="PF09177"/>
    </source>
</evidence>